<dbReference type="SUPFAM" id="SSF69322">
    <property type="entry name" value="Tricorn protease domain 2"/>
    <property type="match status" value="1"/>
</dbReference>
<evidence type="ECO:0008006" key="3">
    <source>
        <dbReference type="Google" id="ProtNLM"/>
    </source>
</evidence>
<dbReference type="Proteomes" id="UP000010472">
    <property type="component" value="Chromosome"/>
</dbReference>
<proteinExistence type="predicted"/>
<name>K9VTK8_9CYAN</name>
<protein>
    <recommendedName>
        <fullName evidence="3">WD40 repeat-containing protein</fullName>
    </recommendedName>
</protein>
<dbReference type="EMBL" id="CP003620">
    <property type="protein sequence ID" value="AFZ11281.1"/>
    <property type="molecule type" value="Genomic_DNA"/>
</dbReference>
<evidence type="ECO:0000313" key="1">
    <source>
        <dbReference type="EMBL" id="AFZ11281.1"/>
    </source>
</evidence>
<sequence length="259" mass="29291">MWVLVWNLKTRQSRWVRPIQNHAIQTTDTPFCQVEFSPNSRLLATSLPSPSNKLQSGVRIWNVLEGTLQQVIPMAVVPYINPNKPHFAFSPDSSVLGFVTLVKGYSQLHLWNLSARKLQAQLQARLQAVDVDNLVSIEDFVFSPNQQDVMALAFSFDGLKFSYIYRWQIKTGKLQQNWQKSRFTLDRTDSILALSPDSQTFVYGGEVGGYNISNFSTTYKRFPFPQALSPTSGSTRVVFSPDGQQMAIESNGQTINIIH</sequence>
<gene>
    <name evidence="1" type="ORF">Cri9333_0295</name>
</gene>
<dbReference type="HOGENOM" id="CLU_061975_0_0_3"/>
<keyword evidence="2" id="KW-1185">Reference proteome</keyword>
<evidence type="ECO:0000313" key="2">
    <source>
        <dbReference type="Proteomes" id="UP000010472"/>
    </source>
</evidence>
<dbReference type="AlphaFoldDB" id="K9VTK8"/>
<organism evidence="1 2">
    <name type="scientific">Crinalium epipsammum PCC 9333</name>
    <dbReference type="NCBI Taxonomy" id="1173022"/>
    <lineage>
        <taxon>Bacteria</taxon>
        <taxon>Bacillati</taxon>
        <taxon>Cyanobacteriota</taxon>
        <taxon>Cyanophyceae</taxon>
        <taxon>Gomontiellales</taxon>
        <taxon>Gomontiellaceae</taxon>
        <taxon>Crinalium</taxon>
    </lineage>
</organism>
<dbReference type="Gene3D" id="2.130.10.10">
    <property type="entry name" value="YVTN repeat-like/Quinoprotein amine dehydrogenase"/>
    <property type="match status" value="1"/>
</dbReference>
<dbReference type="InterPro" id="IPR015943">
    <property type="entry name" value="WD40/YVTN_repeat-like_dom_sf"/>
</dbReference>
<accession>K9VTK8</accession>
<dbReference type="Pfam" id="PF07676">
    <property type="entry name" value="PD40"/>
    <property type="match status" value="1"/>
</dbReference>
<dbReference type="eggNOG" id="COG0823">
    <property type="taxonomic scope" value="Bacteria"/>
</dbReference>
<dbReference type="InterPro" id="IPR011659">
    <property type="entry name" value="WD40"/>
</dbReference>
<dbReference type="KEGG" id="cep:Cri9333_0295"/>
<reference evidence="1 2" key="1">
    <citation type="submission" date="2012-06" db="EMBL/GenBank/DDBJ databases">
        <title>Finished chromosome of genome of Crinalium epipsammum PCC 9333.</title>
        <authorList>
            <consortium name="US DOE Joint Genome Institute"/>
            <person name="Gugger M."/>
            <person name="Coursin T."/>
            <person name="Rippka R."/>
            <person name="Tandeau De Marsac N."/>
            <person name="Huntemann M."/>
            <person name="Wei C.-L."/>
            <person name="Han J."/>
            <person name="Detter J.C."/>
            <person name="Han C."/>
            <person name="Tapia R."/>
            <person name="Davenport K."/>
            <person name="Daligault H."/>
            <person name="Erkkila T."/>
            <person name="Gu W."/>
            <person name="Munk A.C.C."/>
            <person name="Teshima H."/>
            <person name="Xu Y."/>
            <person name="Chain P."/>
            <person name="Chen A."/>
            <person name="Krypides N."/>
            <person name="Mavromatis K."/>
            <person name="Markowitz V."/>
            <person name="Szeto E."/>
            <person name="Ivanova N."/>
            <person name="Mikhailova N."/>
            <person name="Ovchinnikova G."/>
            <person name="Pagani I."/>
            <person name="Pati A."/>
            <person name="Goodwin L."/>
            <person name="Peters L."/>
            <person name="Pitluck S."/>
            <person name="Woyke T."/>
            <person name="Kerfeld C."/>
        </authorList>
    </citation>
    <scope>NUCLEOTIDE SEQUENCE [LARGE SCALE GENOMIC DNA]</scope>
    <source>
        <strain evidence="1 2">PCC 9333</strain>
    </source>
</reference>